<evidence type="ECO:0000313" key="1">
    <source>
        <dbReference type="EMBL" id="GIL29090.1"/>
    </source>
</evidence>
<keyword evidence="2" id="KW-1185">Reference proteome</keyword>
<reference evidence="2" key="1">
    <citation type="journal article" date="2021" name="Int. J. Syst. Evol. Microbiol.">
        <title>Actinocatenispora comari sp. nov., an endophytic actinomycete isolated from aerial parts of Comarum salesowianum.</title>
        <authorList>
            <person name="Oyunbileg N."/>
            <person name="Iizaka Y."/>
            <person name="Hamada M."/>
            <person name="Davaapurev B.O."/>
            <person name="Fukumoto A."/>
            <person name="Tsetseg B."/>
            <person name="Kato F."/>
            <person name="Tamura T."/>
            <person name="Batkhuu J."/>
            <person name="Anzai Y."/>
        </authorList>
    </citation>
    <scope>NUCLEOTIDE SEQUENCE [LARGE SCALE GENOMIC DNA]</scope>
    <source>
        <strain evidence="2">NUM-2625</strain>
    </source>
</reference>
<proteinExistence type="predicted"/>
<evidence type="ECO:0000313" key="2">
    <source>
        <dbReference type="Proteomes" id="UP000614996"/>
    </source>
</evidence>
<dbReference type="AlphaFoldDB" id="A0A8J4AGE9"/>
<dbReference type="Proteomes" id="UP000614996">
    <property type="component" value="Unassembled WGS sequence"/>
</dbReference>
<name>A0A8J4AGE9_9ACTN</name>
<protein>
    <submittedName>
        <fullName evidence="1">Uncharacterized protein</fullName>
    </submittedName>
</protein>
<gene>
    <name evidence="1" type="ORF">NUM_43440</name>
</gene>
<accession>A0A8J4AGE9</accession>
<organism evidence="1 2">
    <name type="scientific">Actinocatenispora comari</name>
    <dbReference type="NCBI Taxonomy" id="2807577"/>
    <lineage>
        <taxon>Bacteria</taxon>
        <taxon>Bacillati</taxon>
        <taxon>Actinomycetota</taxon>
        <taxon>Actinomycetes</taxon>
        <taxon>Micromonosporales</taxon>
        <taxon>Micromonosporaceae</taxon>
        <taxon>Actinocatenispora</taxon>
    </lineage>
</organism>
<sequence>MSYPLALRLVAIYSRRRNTIHDATADATIAAAAATLSRAYRTRPDPAATPAELVITTHTPATGPAGTSLAELATQVSDGGCLVVVVPADRGHDRSTVLTDIAAAGLMPLHCIQAITDPAGVTGDRFTYHTPDRDPGTAADPTAVTHCWLVIATAPHLEGGIDA</sequence>
<comment type="caution">
    <text evidence="1">The sequence shown here is derived from an EMBL/GenBank/DDBJ whole genome shotgun (WGS) entry which is preliminary data.</text>
</comment>
<dbReference type="EMBL" id="BOPO01000084">
    <property type="protein sequence ID" value="GIL29090.1"/>
    <property type="molecule type" value="Genomic_DNA"/>
</dbReference>